<protein>
    <submittedName>
        <fullName evidence="3">M23 family metallopeptidase</fullName>
    </submittedName>
</protein>
<keyword evidence="4" id="KW-1185">Reference proteome</keyword>
<dbReference type="Pfam" id="PF01551">
    <property type="entry name" value="Peptidase_M23"/>
    <property type="match status" value="1"/>
</dbReference>
<dbReference type="InterPro" id="IPR011055">
    <property type="entry name" value="Dup_hybrid_motif"/>
</dbReference>
<feature type="region of interest" description="Disordered" evidence="1">
    <location>
        <begin position="226"/>
        <end position="249"/>
    </location>
</feature>
<feature type="domain" description="M23ase beta-sheet core" evidence="2">
    <location>
        <begin position="275"/>
        <end position="370"/>
    </location>
</feature>
<dbReference type="InterPro" id="IPR016047">
    <property type="entry name" value="M23ase_b-sheet_dom"/>
</dbReference>
<evidence type="ECO:0000256" key="1">
    <source>
        <dbReference type="SAM" id="MobiDB-lite"/>
    </source>
</evidence>
<evidence type="ECO:0000259" key="2">
    <source>
        <dbReference type="Pfam" id="PF01551"/>
    </source>
</evidence>
<dbReference type="Proteomes" id="UP000297608">
    <property type="component" value="Unassembled WGS sequence"/>
</dbReference>
<dbReference type="InterPro" id="IPR050570">
    <property type="entry name" value="Cell_wall_metabolism_enzyme"/>
</dbReference>
<evidence type="ECO:0000313" key="3">
    <source>
        <dbReference type="EMBL" id="TFB86237.1"/>
    </source>
</evidence>
<dbReference type="Gene3D" id="2.70.70.10">
    <property type="entry name" value="Glucose Permease (Domain IIA)"/>
    <property type="match status" value="1"/>
</dbReference>
<proteinExistence type="predicted"/>
<dbReference type="CDD" id="cd12797">
    <property type="entry name" value="M23_peptidase"/>
    <property type="match status" value="1"/>
</dbReference>
<dbReference type="EMBL" id="SOFG01000015">
    <property type="protein sequence ID" value="TFB86237.1"/>
    <property type="molecule type" value="Genomic_DNA"/>
</dbReference>
<evidence type="ECO:0000313" key="4">
    <source>
        <dbReference type="Proteomes" id="UP000297608"/>
    </source>
</evidence>
<organism evidence="3 4">
    <name type="scientific">Cryobacterium algoricola</name>
    <dbReference type="NCBI Taxonomy" id="1259183"/>
    <lineage>
        <taxon>Bacteria</taxon>
        <taxon>Bacillati</taxon>
        <taxon>Actinomycetota</taxon>
        <taxon>Actinomycetes</taxon>
        <taxon>Micrococcales</taxon>
        <taxon>Microbacteriaceae</taxon>
        <taxon>Cryobacterium</taxon>
    </lineage>
</organism>
<name>A0ABY2IDK3_9MICO</name>
<dbReference type="PANTHER" id="PTHR21666">
    <property type="entry name" value="PEPTIDASE-RELATED"/>
    <property type="match status" value="1"/>
</dbReference>
<dbReference type="SUPFAM" id="SSF51261">
    <property type="entry name" value="Duplicated hybrid motif"/>
    <property type="match status" value="1"/>
</dbReference>
<gene>
    <name evidence="3" type="ORF">E3O44_12320</name>
</gene>
<reference evidence="3 4" key="1">
    <citation type="submission" date="2019-03" db="EMBL/GenBank/DDBJ databases">
        <title>Genomics of glacier-inhabiting Cryobacterium strains.</title>
        <authorList>
            <person name="Liu Q."/>
            <person name="Xin Y.-H."/>
        </authorList>
    </citation>
    <scope>NUCLEOTIDE SEQUENCE [LARGE SCALE GENOMIC DNA]</scope>
    <source>
        <strain evidence="3 4">MDB2-B</strain>
    </source>
</reference>
<comment type="caution">
    <text evidence="3">The sequence shown here is derived from an EMBL/GenBank/DDBJ whole genome shotgun (WGS) entry which is preliminary data.</text>
</comment>
<sequence>MSPTPTAPVIVAPEPLQAFGPRASVVSSAVRQAAAAARAADSTRALTEQASARRAAAVAAAQSRLRAAEISLAAAKLADASAHADYAAAVSRADLVHALRQRAGVTAEASRRVLATLIRGLMQQSGNSTLDVLLDDRVDHDLLFQLGTLDTLSRLTANLDDVRTRVAADVSREQALEKQDVAAQDAIAAVPVSAARTAVAAAQHEIDAASAALADLARSAPAATAASEVHPFPAPPPVTDSGRLSGQGWTAPATGRITDEFGPRLVHPVAGVGDFHRGTDIGAGCDAAIYAAADGVVEAAGVLGTYGNWILIDHGSGVATGYAHIAPGETLVSVGERVVAGQVIAGVGNTGASTGCHLHFEVRIDGTAVDAVPFLALRGVNLGT</sequence>
<dbReference type="PANTHER" id="PTHR21666:SF270">
    <property type="entry name" value="MUREIN HYDROLASE ACTIVATOR ENVC"/>
    <property type="match status" value="1"/>
</dbReference>
<accession>A0ABY2IDK3</accession>